<sequence>MPLISEKPVVNCHTHIFKGEHVPPYLAKTFVPRWLSFLIYTPLILKLYKICVKNKQEEYTGEAREKKRYWTLLNIWLQHRKILSLCIKLIKIVITVHALFIVFNWLASFVENPSQYFVLKYILKLEGWMKESYLLLTITNPYIKVLLVAIVGLFIKSGRNFIIFIAKKAFKLAGILPGKMTKDLIDRYLLLGRFALYKNQSRIFGALRDQYPPNTKFIVLPMDMEYMDAGNLKPKSTYRHQMQELADIKANGVNKDLILPFVFVEPRRIPNEHDYLVYDKTKFKTGQVELEDCFIKTYIEDYKFNGFKIYPALGYYPFDEALLPLWKYAADRKIPIMTHCIKGTIFYRGRKKADWDKHPIFKEYARNTEPKYDTLLLPESKNKDFSINFTHPLNYLVLLKEELLRIKVSTCSKDIQDLFGYKDLETPMDRDLSRLKVCLAHFGGEDQWEKYLEKDRYHYSNALIKNPNHGIEFLYTDENTKDISWTKLEDCWKKVDWYSIICSMMLQHENVYADISYILHDDGIFDLLRQTINHPVLGRKVLFGTDFYVVRNHKAEKNLLVQTQGNLTDDEFIKIAQLNPDNYLYN</sequence>
<reference evidence="2 3" key="1">
    <citation type="submission" date="2020-04" db="EMBL/GenBank/DDBJ databases">
        <title>A Flavivirga sp. nov.</title>
        <authorList>
            <person name="Sun X."/>
        </authorList>
    </citation>
    <scope>NUCLEOTIDE SEQUENCE [LARGE SCALE GENOMIC DNA]</scope>
    <source>
        <strain evidence="2 3">Y03</strain>
    </source>
</reference>
<dbReference type="RefSeq" id="WP_169672343.1">
    <property type="nucleotide sequence ID" value="NZ_JABBHF010000004.1"/>
</dbReference>
<name>A0ABX1RVR4_9FLAO</name>
<feature type="transmembrane region" description="Helical" evidence="1">
    <location>
        <begin position="89"/>
        <end position="107"/>
    </location>
</feature>
<dbReference type="Proteomes" id="UP000746690">
    <property type="component" value="Unassembled WGS sequence"/>
</dbReference>
<evidence type="ECO:0000256" key="1">
    <source>
        <dbReference type="SAM" id="Phobius"/>
    </source>
</evidence>
<keyword evidence="3" id="KW-1185">Reference proteome</keyword>
<keyword evidence="1" id="KW-0812">Transmembrane</keyword>
<dbReference type="Gene3D" id="3.20.20.140">
    <property type="entry name" value="Metal-dependent hydrolases"/>
    <property type="match status" value="1"/>
</dbReference>
<evidence type="ECO:0000313" key="3">
    <source>
        <dbReference type="Proteomes" id="UP000746690"/>
    </source>
</evidence>
<keyword evidence="1" id="KW-1133">Transmembrane helix</keyword>
<evidence type="ECO:0000313" key="2">
    <source>
        <dbReference type="EMBL" id="NMH87647.1"/>
    </source>
</evidence>
<organism evidence="2 3">
    <name type="scientific">Flavivirga algicola</name>
    <dbReference type="NCBI Taxonomy" id="2729136"/>
    <lineage>
        <taxon>Bacteria</taxon>
        <taxon>Pseudomonadati</taxon>
        <taxon>Bacteroidota</taxon>
        <taxon>Flavobacteriia</taxon>
        <taxon>Flavobacteriales</taxon>
        <taxon>Flavobacteriaceae</taxon>
        <taxon>Flavivirga</taxon>
    </lineage>
</organism>
<dbReference type="EMBL" id="JABBHF010000004">
    <property type="protein sequence ID" value="NMH87647.1"/>
    <property type="molecule type" value="Genomic_DNA"/>
</dbReference>
<feature type="transmembrane region" description="Helical" evidence="1">
    <location>
        <begin position="30"/>
        <end position="48"/>
    </location>
</feature>
<protein>
    <submittedName>
        <fullName evidence="2">Amidohydrolase family protein</fullName>
    </submittedName>
</protein>
<keyword evidence="1" id="KW-0472">Membrane</keyword>
<feature type="transmembrane region" description="Helical" evidence="1">
    <location>
        <begin position="133"/>
        <end position="155"/>
    </location>
</feature>
<dbReference type="SUPFAM" id="SSF51556">
    <property type="entry name" value="Metallo-dependent hydrolases"/>
    <property type="match status" value="1"/>
</dbReference>
<dbReference type="InterPro" id="IPR032466">
    <property type="entry name" value="Metal_Hydrolase"/>
</dbReference>
<comment type="caution">
    <text evidence="2">The sequence shown here is derived from an EMBL/GenBank/DDBJ whole genome shotgun (WGS) entry which is preliminary data.</text>
</comment>
<gene>
    <name evidence="2" type="ORF">HHX25_09040</name>
</gene>
<accession>A0ABX1RVR4</accession>
<proteinExistence type="predicted"/>